<dbReference type="Proteomes" id="UP000503017">
    <property type="component" value="Chromosome"/>
</dbReference>
<organism evidence="2 3">
    <name type="scientific">Mesorhizobium loti R88b</name>
    <dbReference type="NCBI Taxonomy" id="935548"/>
    <lineage>
        <taxon>Bacteria</taxon>
        <taxon>Pseudomonadati</taxon>
        <taxon>Pseudomonadota</taxon>
        <taxon>Alphaproteobacteria</taxon>
        <taxon>Hyphomicrobiales</taxon>
        <taxon>Phyllobacteriaceae</taxon>
        <taxon>Mesorhizobium</taxon>
    </lineage>
</organism>
<dbReference type="AlphaFoldDB" id="A0A6M7WJF1"/>
<evidence type="ECO:0000313" key="2">
    <source>
        <dbReference type="EMBL" id="QKD02075.1"/>
    </source>
</evidence>
<evidence type="ECO:0008006" key="4">
    <source>
        <dbReference type="Google" id="ProtNLM"/>
    </source>
</evidence>
<dbReference type="EMBL" id="CP033367">
    <property type="protein sequence ID" value="QKD02075.1"/>
    <property type="molecule type" value="Genomic_DNA"/>
</dbReference>
<protein>
    <recommendedName>
        <fullName evidence="4">Flagellar basal body-associated FliL family protein</fullName>
    </recommendedName>
</protein>
<reference evidence="2 3" key="1">
    <citation type="submission" date="2018-10" db="EMBL/GenBank/DDBJ databases">
        <authorList>
            <person name="Perry B.J."/>
            <person name="Sullivan J.T."/>
            <person name="Murphy R.J.T."/>
            <person name="Ramsay J.P."/>
            <person name="Ronson C.W."/>
        </authorList>
    </citation>
    <scope>NUCLEOTIDE SEQUENCE [LARGE SCALE GENOMIC DNA]</scope>
    <source>
        <strain evidence="2 3">R88b</strain>
    </source>
</reference>
<accession>A0A6M7WJF1</accession>
<proteinExistence type="predicted"/>
<evidence type="ECO:0000256" key="1">
    <source>
        <dbReference type="SAM" id="MobiDB-lite"/>
    </source>
</evidence>
<feature type="region of interest" description="Disordered" evidence="1">
    <location>
        <begin position="154"/>
        <end position="176"/>
    </location>
</feature>
<gene>
    <name evidence="2" type="ORF">EB235_11645</name>
</gene>
<evidence type="ECO:0000313" key="3">
    <source>
        <dbReference type="Proteomes" id="UP000503017"/>
    </source>
</evidence>
<name>A0A6M7WJF1_RHILI</name>
<sequence length="176" mass="19480">MIKVIAIAIWVCAATLGAVFYSFQAAGERGVGEKPKPMLGGLDYVKTDIISVPLIRDSGINGYFLAKLVYTVEPEQIKKLSIPAEALITDQVYTYLYSNPQIDFSKKGAIDLDAFRAAIRDTINTRVGATLVHEVLVDQINFLSKDEIRDNWLRRRQDSSPKAPETPETAKPVSAH</sequence>
<dbReference type="RefSeq" id="WP_032925539.1">
    <property type="nucleotide sequence ID" value="NZ_CP033367.1"/>
</dbReference>